<evidence type="ECO:0000256" key="2">
    <source>
        <dbReference type="ARBA" id="ARBA00022741"/>
    </source>
</evidence>
<dbReference type="EMBL" id="ADJX01000008">
    <property type="protein sequence ID" value="OSL46653.1"/>
    <property type="molecule type" value="Genomic_DNA"/>
</dbReference>
<dbReference type="Proteomes" id="UP000243401">
    <property type="component" value="Unassembled WGS sequence"/>
</dbReference>
<reference evidence="5 6" key="1">
    <citation type="submission" date="2010-04" db="EMBL/GenBank/DDBJ databases">
        <title>The Genome Sequence of Escherichia coli H605.</title>
        <authorList>
            <consortium name="The Broad Institute Genome Sequencing Platform"/>
            <consortium name="The Broad Institute Genome Sequencing Center for Infectious Disease"/>
            <person name="Feldgarden M."/>
            <person name="Gordon D.M."/>
            <person name="Johnson J.R."/>
            <person name="Johnston B.D."/>
            <person name="Young S."/>
            <person name="Zeng Q."/>
            <person name="Koehrsen M."/>
            <person name="Alvarado L."/>
            <person name="Berlin A.M."/>
            <person name="Borenstein D."/>
            <person name="Chapman S.B."/>
            <person name="Chen Z."/>
            <person name="Engels R."/>
            <person name="Freedman E."/>
            <person name="Gellesch M."/>
            <person name="Goldberg J."/>
            <person name="Griggs A."/>
            <person name="Gujja S."/>
            <person name="Heilman E.R."/>
            <person name="Heiman D.I."/>
            <person name="Hepburn T.A."/>
            <person name="Howarth C."/>
            <person name="Jen D."/>
            <person name="Larson L."/>
            <person name="Mehta T."/>
            <person name="Park D."/>
            <person name="Pearson M."/>
            <person name="Richards J."/>
            <person name="Roberts A."/>
            <person name="Saif S."/>
            <person name="Shea T.D."/>
            <person name="Shenoy N."/>
            <person name="Sisk P."/>
            <person name="Stolte C."/>
            <person name="Sykes S.N."/>
            <person name="Walk T."/>
            <person name="White J."/>
            <person name="Yandava C."/>
            <person name="Haas B."/>
            <person name="Henn M.R."/>
            <person name="Nusbaum C."/>
            <person name="Birren B."/>
        </authorList>
    </citation>
    <scope>NUCLEOTIDE SEQUENCE [LARGE SCALE GENOMIC DNA]</scope>
    <source>
        <strain evidence="5 6">H605</strain>
    </source>
</reference>
<dbReference type="PROSITE" id="PS50893">
    <property type="entry name" value="ABC_TRANSPORTER_2"/>
    <property type="match status" value="1"/>
</dbReference>
<evidence type="ECO:0000313" key="6">
    <source>
        <dbReference type="Proteomes" id="UP000243401"/>
    </source>
</evidence>
<gene>
    <name evidence="5" type="ORF">EATG_01740</name>
</gene>
<feature type="domain" description="ABC transporter" evidence="4">
    <location>
        <begin position="4"/>
        <end position="226"/>
    </location>
</feature>
<sequence length="227" mass="25170">MAMVTLEQFRYCPTHSTHSPFCYDFHYDNPGMVAIFGDNGSGKSTLAQLMAGWYPDFLPGDIAGTGMLLNTPIGQLSLSEQAATIQLVQQSPYLQLSGCTFSVEEEVAFGPENLCLDEAKVMARIDAALTLTECQPLRHRHPATLSGGETQRVVIACAIAMQPKLLILDEAFSRLTSQASEILLQRLQHWAMECGSLVILFERHPTPFLNYCQHSWRLHDGVLQPLC</sequence>
<dbReference type="InterPro" id="IPR003593">
    <property type="entry name" value="AAA+_ATPase"/>
</dbReference>
<accession>A0AAJ3NWQ2</accession>
<comment type="caution">
    <text evidence="5">The sequence shown here is derived from an EMBL/GenBank/DDBJ whole genome shotgun (WGS) entry which is preliminary data.</text>
</comment>
<dbReference type="SMART" id="SM00382">
    <property type="entry name" value="AAA"/>
    <property type="match status" value="1"/>
</dbReference>
<protein>
    <submittedName>
        <fullName evidence="5">ABC-type cobalt transport system, ATPase component</fullName>
    </submittedName>
</protein>
<dbReference type="GO" id="GO:0005524">
    <property type="term" value="F:ATP binding"/>
    <property type="evidence" value="ECO:0007669"/>
    <property type="project" value="UniProtKB-KW"/>
</dbReference>
<evidence type="ECO:0000313" key="5">
    <source>
        <dbReference type="EMBL" id="OSL46653.1"/>
    </source>
</evidence>
<dbReference type="SUPFAM" id="SSF52540">
    <property type="entry name" value="P-loop containing nucleoside triphosphate hydrolases"/>
    <property type="match status" value="1"/>
</dbReference>
<dbReference type="PANTHER" id="PTHR43553">
    <property type="entry name" value="HEAVY METAL TRANSPORTER"/>
    <property type="match status" value="1"/>
</dbReference>
<evidence type="ECO:0000256" key="1">
    <source>
        <dbReference type="ARBA" id="ARBA00022448"/>
    </source>
</evidence>
<dbReference type="GO" id="GO:0043190">
    <property type="term" value="C:ATP-binding cassette (ABC) transporter complex"/>
    <property type="evidence" value="ECO:0007669"/>
    <property type="project" value="TreeGrafter"/>
</dbReference>
<dbReference type="GO" id="GO:0016887">
    <property type="term" value="F:ATP hydrolysis activity"/>
    <property type="evidence" value="ECO:0007669"/>
    <property type="project" value="InterPro"/>
</dbReference>
<keyword evidence="2" id="KW-0547">Nucleotide-binding</keyword>
<keyword evidence="3" id="KW-0067">ATP-binding</keyword>
<dbReference type="InterPro" id="IPR050095">
    <property type="entry name" value="ECF_ABC_transporter_ATP-bd"/>
</dbReference>
<name>A0AAJ3NWQ2_ECOLX</name>
<dbReference type="InterPro" id="IPR015856">
    <property type="entry name" value="ABC_transpr_CbiO/EcfA_su"/>
</dbReference>
<dbReference type="GO" id="GO:0042626">
    <property type="term" value="F:ATPase-coupled transmembrane transporter activity"/>
    <property type="evidence" value="ECO:0007669"/>
    <property type="project" value="TreeGrafter"/>
</dbReference>
<dbReference type="Gene3D" id="3.40.50.300">
    <property type="entry name" value="P-loop containing nucleotide triphosphate hydrolases"/>
    <property type="match status" value="1"/>
</dbReference>
<proteinExistence type="predicted"/>
<keyword evidence="1" id="KW-0813">Transport</keyword>
<dbReference type="Pfam" id="PF00005">
    <property type="entry name" value="ABC_tran"/>
    <property type="match status" value="1"/>
</dbReference>
<evidence type="ECO:0000259" key="4">
    <source>
        <dbReference type="PROSITE" id="PS50893"/>
    </source>
</evidence>
<dbReference type="CDD" id="cd03225">
    <property type="entry name" value="ABC_cobalt_CbiO_domain1"/>
    <property type="match status" value="1"/>
</dbReference>
<dbReference type="InterPro" id="IPR003439">
    <property type="entry name" value="ABC_transporter-like_ATP-bd"/>
</dbReference>
<evidence type="ECO:0000256" key="3">
    <source>
        <dbReference type="ARBA" id="ARBA00022840"/>
    </source>
</evidence>
<dbReference type="AlphaFoldDB" id="A0AAJ3NWQ2"/>
<organism evidence="5 6">
    <name type="scientific">Escherichia coli H605</name>
    <dbReference type="NCBI Taxonomy" id="656410"/>
    <lineage>
        <taxon>Bacteria</taxon>
        <taxon>Pseudomonadati</taxon>
        <taxon>Pseudomonadota</taxon>
        <taxon>Gammaproteobacteria</taxon>
        <taxon>Enterobacterales</taxon>
        <taxon>Enterobacteriaceae</taxon>
        <taxon>Escherichia</taxon>
    </lineage>
</organism>
<dbReference type="InterPro" id="IPR027417">
    <property type="entry name" value="P-loop_NTPase"/>
</dbReference>